<proteinExistence type="predicted"/>
<dbReference type="AlphaFoldDB" id="A0A1Y1HQY8"/>
<evidence type="ECO:0008006" key="5">
    <source>
        <dbReference type="Google" id="ProtNLM"/>
    </source>
</evidence>
<dbReference type="Pfam" id="PF02450">
    <property type="entry name" value="LCAT"/>
    <property type="match status" value="1"/>
</dbReference>
<keyword evidence="4" id="KW-1185">Reference proteome</keyword>
<dbReference type="EMBL" id="DF237018">
    <property type="protein sequence ID" value="GAQ81040.1"/>
    <property type="molecule type" value="Genomic_DNA"/>
</dbReference>
<feature type="coiled-coil region" evidence="1">
    <location>
        <begin position="440"/>
        <end position="473"/>
    </location>
</feature>
<dbReference type="SUPFAM" id="SSF53474">
    <property type="entry name" value="alpha/beta-Hydrolases"/>
    <property type="match status" value="1"/>
</dbReference>
<dbReference type="InterPro" id="IPR003386">
    <property type="entry name" value="LACT/PDAT_acylTrfase"/>
</dbReference>
<dbReference type="GO" id="GO:0008374">
    <property type="term" value="F:O-acyltransferase activity"/>
    <property type="evidence" value="ECO:0007669"/>
    <property type="project" value="InterPro"/>
</dbReference>
<dbReference type="STRING" id="105231.A0A1Y1HQY8"/>
<sequence>MSWLFSWWPWWPHKGKKPAEKIHHPALLIPGIGGSILNAVSQNGATERVWVRLFKADGEFRRKIWSKYNPSTGRTESLSNDSVVVVPTDRFGLYSCDSLDPDLPMRLDVVYYYHDMIEEMKSWGYVEGETLFGFGFDFRQSNRLDDTLDLLKIKLEHIYEQSGGKKVDVITHSMGGLMFKSFLVYRRKDFERLVNKWVAIACPFQGAPGFIVDTLLTGVEFIKGWKKELFIAKWTMHQLVVECPSIYEMQANARFSWAEQPELRIWIQDKPDQKAYLDISKPDTVNKTLADALRDNTMDLDGEKMPLPFNELLAEHAQATKVAWDAAELPPGFLFYNVFGTSYDTPLHCTYGTQSAPVKSRTELLHTEAQYSNVEGDGTVPAESAKADGLRAYCRIGIPGEHRGILNDPHIYRMLHHFLRVGEFDPDYDPVTDAVLVPPAEEIEKEIARARSAAAQKKRLAELEREVVASIERGDFEEENGGDLVVHFRRKLDEARERTGTAGENGATVKGGASETVGTVDAEKTGGESGSTSSGGPTPPGSSAVRHPPTVEERLAAKALRAKEEAEAKTRKAQKKTTKANAYVEVDDLFVSAHAESSPCGSPDVRCGCCCGPSAKSTVKTTVSVAGGEGDLRMEKAVEVAAAAAADGAVVKAAAEEGEAER</sequence>
<keyword evidence="1" id="KW-0175">Coiled coil</keyword>
<dbReference type="OrthoDB" id="190846at2759"/>
<evidence type="ECO:0000313" key="3">
    <source>
        <dbReference type="EMBL" id="GAQ81040.1"/>
    </source>
</evidence>
<dbReference type="InterPro" id="IPR029058">
    <property type="entry name" value="AB_hydrolase_fold"/>
</dbReference>
<evidence type="ECO:0000256" key="1">
    <source>
        <dbReference type="SAM" id="Coils"/>
    </source>
</evidence>
<gene>
    <name evidence="3" type="ORF">KFL_000690190</name>
</gene>
<dbReference type="GO" id="GO:0006629">
    <property type="term" value="P:lipid metabolic process"/>
    <property type="evidence" value="ECO:0000318"/>
    <property type="project" value="GO_Central"/>
</dbReference>
<name>A0A1Y1HQY8_KLENI</name>
<feature type="region of interest" description="Disordered" evidence="2">
    <location>
        <begin position="496"/>
        <end position="548"/>
    </location>
</feature>
<dbReference type="Proteomes" id="UP000054558">
    <property type="component" value="Unassembled WGS sequence"/>
</dbReference>
<evidence type="ECO:0000256" key="2">
    <source>
        <dbReference type="SAM" id="MobiDB-lite"/>
    </source>
</evidence>
<reference evidence="3 4" key="1">
    <citation type="journal article" date="2014" name="Nat. Commun.">
        <title>Klebsormidium flaccidum genome reveals primary factors for plant terrestrial adaptation.</title>
        <authorList>
            <person name="Hori K."/>
            <person name="Maruyama F."/>
            <person name="Fujisawa T."/>
            <person name="Togashi T."/>
            <person name="Yamamoto N."/>
            <person name="Seo M."/>
            <person name="Sato S."/>
            <person name="Yamada T."/>
            <person name="Mori H."/>
            <person name="Tajima N."/>
            <person name="Moriyama T."/>
            <person name="Ikeuchi M."/>
            <person name="Watanabe M."/>
            <person name="Wada H."/>
            <person name="Kobayashi K."/>
            <person name="Saito M."/>
            <person name="Masuda T."/>
            <person name="Sasaki-Sekimoto Y."/>
            <person name="Mashiguchi K."/>
            <person name="Awai K."/>
            <person name="Shimojima M."/>
            <person name="Masuda S."/>
            <person name="Iwai M."/>
            <person name="Nobusawa T."/>
            <person name="Narise T."/>
            <person name="Kondo S."/>
            <person name="Saito H."/>
            <person name="Sato R."/>
            <person name="Murakawa M."/>
            <person name="Ihara Y."/>
            <person name="Oshima-Yamada Y."/>
            <person name="Ohtaka K."/>
            <person name="Satoh M."/>
            <person name="Sonobe K."/>
            <person name="Ishii M."/>
            <person name="Ohtani R."/>
            <person name="Kanamori-Sato M."/>
            <person name="Honoki R."/>
            <person name="Miyazaki D."/>
            <person name="Mochizuki H."/>
            <person name="Umetsu J."/>
            <person name="Higashi K."/>
            <person name="Shibata D."/>
            <person name="Kamiya Y."/>
            <person name="Sato N."/>
            <person name="Nakamura Y."/>
            <person name="Tabata S."/>
            <person name="Ida S."/>
            <person name="Kurokawa K."/>
            <person name="Ohta H."/>
        </authorList>
    </citation>
    <scope>NUCLEOTIDE SEQUENCE [LARGE SCALE GENOMIC DNA]</scope>
    <source>
        <strain evidence="3 4">NIES-2285</strain>
    </source>
</reference>
<accession>A0A1Y1HQY8</accession>
<evidence type="ECO:0000313" key="4">
    <source>
        <dbReference type="Proteomes" id="UP000054558"/>
    </source>
</evidence>
<protein>
    <recommendedName>
        <fullName evidence="5">Lecithin:cholesterol acyltransferase family protein</fullName>
    </recommendedName>
</protein>
<dbReference type="Gene3D" id="3.40.50.1820">
    <property type="entry name" value="alpha/beta hydrolase"/>
    <property type="match status" value="1"/>
</dbReference>
<dbReference type="PANTHER" id="PTHR11440">
    <property type="entry name" value="LECITHIN-CHOLESTEROL ACYLTRANSFERASE-RELATED"/>
    <property type="match status" value="1"/>
</dbReference>
<dbReference type="OMA" id="CEHHVFR"/>
<organism evidence="3 4">
    <name type="scientific">Klebsormidium nitens</name>
    <name type="common">Green alga</name>
    <name type="synonym">Ulothrix nitens</name>
    <dbReference type="NCBI Taxonomy" id="105231"/>
    <lineage>
        <taxon>Eukaryota</taxon>
        <taxon>Viridiplantae</taxon>
        <taxon>Streptophyta</taxon>
        <taxon>Klebsormidiophyceae</taxon>
        <taxon>Klebsormidiales</taxon>
        <taxon>Klebsormidiaceae</taxon>
        <taxon>Klebsormidium</taxon>
    </lineage>
</organism>